<evidence type="ECO:0000256" key="14">
    <source>
        <dbReference type="SAM" id="MobiDB-lite"/>
    </source>
</evidence>
<dbReference type="Gene3D" id="6.10.250.2080">
    <property type="match status" value="1"/>
</dbReference>
<evidence type="ECO:0000256" key="3">
    <source>
        <dbReference type="ARBA" id="ARBA00021622"/>
    </source>
</evidence>
<sequence>MADEGYQDRTEQPTPKRRAEAREKGQVARSRDLSASLVLLSGLALLAFWGSSMARECAFFLRNHLGNLKPGLLTPVHLPVLLLNCGLALGKLLAPLWVGLVTVAILANYLQGGWIFSPGRLAPDFTRIQLFGGLRRLLSGGSLVELGKSLAKVTLIGLVMYYFFKSRLLTLLPLTHQEVGQFLLRLKADSFQLSWRLVLMLLFLGLLDYLYQRYRFEKGLRMTKQEVKDEMRQVEGDPRVKARLRSLMRQLASRRMMAQVPSADVVVTNPTRFAVALRYDSATMIAPQVVAKGRGFVALKIIALAKEANVPLVENRELAQSLYRLVEVGETIPTSLYRAVAEVLAYIYGLRAAAGAAR</sequence>
<feature type="compositionally biased region" description="Basic and acidic residues" evidence="14">
    <location>
        <begin position="17"/>
        <end position="27"/>
    </location>
</feature>
<keyword evidence="4 13" id="KW-0813">Transport</keyword>
<feature type="compositionally biased region" description="Basic and acidic residues" evidence="14">
    <location>
        <begin position="1"/>
        <end position="11"/>
    </location>
</feature>
<dbReference type="InterPro" id="IPR006135">
    <property type="entry name" value="T3SS_substrate_exporter"/>
</dbReference>
<feature type="transmembrane region" description="Helical" evidence="13">
    <location>
        <begin position="33"/>
        <end position="51"/>
    </location>
</feature>
<dbReference type="GO" id="GO:0009306">
    <property type="term" value="P:protein secretion"/>
    <property type="evidence" value="ECO:0007669"/>
    <property type="project" value="InterPro"/>
</dbReference>
<evidence type="ECO:0000256" key="8">
    <source>
        <dbReference type="ARBA" id="ARBA00022927"/>
    </source>
</evidence>
<dbReference type="EMBL" id="DTKJ01000042">
    <property type="protein sequence ID" value="HGZ11757.1"/>
    <property type="molecule type" value="Genomic_DNA"/>
</dbReference>
<evidence type="ECO:0000256" key="4">
    <source>
        <dbReference type="ARBA" id="ARBA00022448"/>
    </source>
</evidence>
<dbReference type="InterPro" id="IPR006136">
    <property type="entry name" value="FlhB"/>
</dbReference>
<protein>
    <recommendedName>
        <fullName evidence="3 13">Flagellar biosynthetic protein FlhB</fullName>
    </recommendedName>
</protein>
<comment type="caution">
    <text evidence="15">The sequence shown here is derived from an EMBL/GenBank/DDBJ whole genome shotgun (WGS) entry which is preliminary data.</text>
</comment>
<comment type="similarity">
    <text evidence="2 13">Belongs to the type III secretion exporter family.</text>
</comment>
<keyword evidence="8 13" id="KW-0653">Protein transport</keyword>
<dbReference type="Gene3D" id="3.40.1690.10">
    <property type="entry name" value="secretion proteins EscU"/>
    <property type="match status" value="1"/>
</dbReference>
<evidence type="ECO:0000256" key="13">
    <source>
        <dbReference type="RuleBase" id="RU364091"/>
    </source>
</evidence>
<keyword evidence="15" id="KW-0969">Cilium</keyword>
<accession>A0A7C5EM34</accession>
<organism evidence="15">
    <name type="scientific">Desulfobacca acetoxidans</name>
    <dbReference type="NCBI Taxonomy" id="60893"/>
    <lineage>
        <taxon>Bacteria</taxon>
        <taxon>Pseudomonadati</taxon>
        <taxon>Thermodesulfobacteriota</taxon>
        <taxon>Desulfobaccia</taxon>
        <taxon>Desulfobaccales</taxon>
        <taxon>Desulfobaccaceae</taxon>
        <taxon>Desulfobacca</taxon>
    </lineage>
</organism>
<keyword evidence="15" id="KW-0966">Cell projection</keyword>
<evidence type="ECO:0000256" key="2">
    <source>
        <dbReference type="ARBA" id="ARBA00010690"/>
    </source>
</evidence>
<keyword evidence="6 13" id="KW-0812">Transmembrane</keyword>
<dbReference type="PANTHER" id="PTHR30531">
    <property type="entry name" value="FLAGELLAR BIOSYNTHETIC PROTEIN FLHB"/>
    <property type="match status" value="1"/>
</dbReference>
<comment type="subcellular location">
    <subcellularLocation>
        <location evidence="1">Cell membrane</location>
        <topology evidence="1">Multi-pass membrane protein</topology>
    </subcellularLocation>
</comment>
<evidence type="ECO:0000256" key="5">
    <source>
        <dbReference type="ARBA" id="ARBA00022475"/>
    </source>
</evidence>
<keyword evidence="5 13" id="KW-1003">Cell membrane</keyword>
<comment type="function">
    <text evidence="12 13">Required for formation of the rod structure in the basal body of the flagellar apparatus. Together with FliI and FliH, may constitute the export apparatus of flagellin.</text>
</comment>
<keyword evidence="9 13" id="KW-1133">Transmembrane helix</keyword>
<evidence type="ECO:0000313" key="15">
    <source>
        <dbReference type="EMBL" id="HGZ11757.1"/>
    </source>
</evidence>
<keyword evidence="7 13" id="KW-1005">Bacterial flagellum biogenesis</keyword>
<feature type="region of interest" description="Disordered" evidence="14">
    <location>
        <begin position="1"/>
        <end position="27"/>
    </location>
</feature>
<gene>
    <name evidence="13 15" type="primary">flhB</name>
    <name evidence="15" type="ORF">ENW48_06020</name>
</gene>
<proteinExistence type="inferred from homology"/>
<evidence type="ECO:0000256" key="1">
    <source>
        <dbReference type="ARBA" id="ARBA00004651"/>
    </source>
</evidence>
<dbReference type="Pfam" id="PF01312">
    <property type="entry name" value="Bac_export_2"/>
    <property type="match status" value="1"/>
</dbReference>
<reference evidence="15" key="1">
    <citation type="journal article" date="2020" name="mSystems">
        <title>Genome- and Community-Level Interaction Insights into Carbon Utilization and Element Cycling Functions of Hydrothermarchaeota in Hydrothermal Sediment.</title>
        <authorList>
            <person name="Zhou Z."/>
            <person name="Liu Y."/>
            <person name="Xu W."/>
            <person name="Pan J."/>
            <person name="Luo Z.H."/>
            <person name="Li M."/>
        </authorList>
    </citation>
    <scope>NUCLEOTIDE SEQUENCE [LARGE SCALE GENOMIC DNA]</scope>
    <source>
        <strain evidence="15">SpSt-853</strain>
    </source>
</reference>
<feature type="transmembrane region" description="Helical" evidence="13">
    <location>
        <begin position="193"/>
        <end position="211"/>
    </location>
</feature>
<dbReference type="GO" id="GO:0044780">
    <property type="term" value="P:bacterial-type flagellum assembly"/>
    <property type="evidence" value="ECO:0007669"/>
    <property type="project" value="InterPro"/>
</dbReference>
<evidence type="ECO:0000256" key="12">
    <source>
        <dbReference type="ARBA" id="ARBA00025078"/>
    </source>
</evidence>
<keyword evidence="10 13" id="KW-0472">Membrane</keyword>
<dbReference type="InterPro" id="IPR029025">
    <property type="entry name" value="T3SS_substrate_exporter_C"/>
</dbReference>
<feature type="transmembrane region" description="Helical" evidence="13">
    <location>
        <begin position="137"/>
        <end position="164"/>
    </location>
</feature>
<evidence type="ECO:0000256" key="9">
    <source>
        <dbReference type="ARBA" id="ARBA00022989"/>
    </source>
</evidence>
<dbReference type="PANTHER" id="PTHR30531:SF12">
    <property type="entry name" value="FLAGELLAR BIOSYNTHETIC PROTEIN FLHB"/>
    <property type="match status" value="1"/>
</dbReference>
<feature type="transmembrane region" description="Helical" evidence="13">
    <location>
        <begin position="96"/>
        <end position="116"/>
    </location>
</feature>
<dbReference type="GO" id="GO:0005886">
    <property type="term" value="C:plasma membrane"/>
    <property type="evidence" value="ECO:0007669"/>
    <property type="project" value="UniProtKB-SubCell"/>
</dbReference>
<keyword evidence="15" id="KW-0282">Flagellum</keyword>
<evidence type="ECO:0000256" key="6">
    <source>
        <dbReference type="ARBA" id="ARBA00022692"/>
    </source>
</evidence>
<name>A0A7C5EM34_9BACT</name>
<dbReference type="NCBIfam" id="TIGR00328">
    <property type="entry name" value="flhB"/>
    <property type="match status" value="1"/>
</dbReference>
<dbReference type="AlphaFoldDB" id="A0A7C5EM34"/>
<evidence type="ECO:0000256" key="10">
    <source>
        <dbReference type="ARBA" id="ARBA00023136"/>
    </source>
</evidence>
<dbReference type="PRINTS" id="PR00950">
    <property type="entry name" value="TYPE3IMSPROT"/>
</dbReference>
<evidence type="ECO:0000256" key="7">
    <source>
        <dbReference type="ARBA" id="ARBA00022795"/>
    </source>
</evidence>
<evidence type="ECO:0000256" key="11">
    <source>
        <dbReference type="ARBA" id="ARBA00023225"/>
    </source>
</evidence>
<dbReference type="SUPFAM" id="SSF160544">
    <property type="entry name" value="EscU C-terminal domain-like"/>
    <property type="match status" value="1"/>
</dbReference>
<keyword evidence="11 13" id="KW-1006">Bacterial flagellum protein export</keyword>